<evidence type="ECO:0000313" key="16">
    <source>
        <dbReference type="Proteomes" id="UP000019804"/>
    </source>
</evidence>
<name>A0A017SKH9_ASPRC</name>
<feature type="binding site" evidence="11">
    <location>
        <position position="168"/>
    </location>
    <ligand>
        <name>substrate</name>
    </ligand>
</feature>
<evidence type="ECO:0000313" key="15">
    <source>
        <dbReference type="EMBL" id="EYE96830.1"/>
    </source>
</evidence>
<evidence type="ECO:0000256" key="8">
    <source>
        <dbReference type="ARBA" id="ARBA00032132"/>
    </source>
</evidence>
<keyword evidence="16" id="KW-1185">Reference proteome</keyword>
<evidence type="ECO:0000259" key="14">
    <source>
        <dbReference type="SMART" id="SM01193"/>
    </source>
</evidence>
<dbReference type="PANTHER" id="PTHR11902">
    <property type="entry name" value="ENOLASE"/>
    <property type="match status" value="1"/>
</dbReference>
<comment type="similarity">
    <text evidence="2">Belongs to the enolase family.</text>
</comment>
<evidence type="ECO:0000256" key="11">
    <source>
        <dbReference type="PIRSR" id="PIRSR001400-2"/>
    </source>
</evidence>
<organism evidence="15 16">
    <name type="scientific">Aspergillus ruber (strain CBS 135680)</name>
    <dbReference type="NCBI Taxonomy" id="1388766"/>
    <lineage>
        <taxon>Eukaryota</taxon>
        <taxon>Fungi</taxon>
        <taxon>Dikarya</taxon>
        <taxon>Ascomycota</taxon>
        <taxon>Pezizomycotina</taxon>
        <taxon>Eurotiomycetes</taxon>
        <taxon>Eurotiomycetidae</taxon>
        <taxon>Eurotiales</taxon>
        <taxon>Aspergillaceae</taxon>
        <taxon>Aspergillus</taxon>
        <taxon>Aspergillus subgen. Aspergillus</taxon>
    </lineage>
</organism>
<dbReference type="SFLD" id="SFLDG00178">
    <property type="entry name" value="enolase"/>
    <property type="match status" value="1"/>
</dbReference>
<feature type="binding site" evidence="11">
    <location>
        <position position="292"/>
    </location>
    <ligand>
        <name>substrate</name>
    </ligand>
</feature>
<keyword evidence="7" id="KW-0456">Lyase</keyword>
<dbReference type="GeneID" id="63700527"/>
<dbReference type="HOGENOM" id="CLU_031223_0_0_1"/>
<dbReference type="AlphaFoldDB" id="A0A017SKH9"/>
<dbReference type="GO" id="GO:0000015">
    <property type="term" value="C:phosphopyruvate hydratase complex"/>
    <property type="evidence" value="ECO:0007669"/>
    <property type="project" value="InterPro"/>
</dbReference>
<dbReference type="InterPro" id="IPR036849">
    <property type="entry name" value="Enolase-like_C_sf"/>
</dbReference>
<dbReference type="InterPro" id="IPR020809">
    <property type="entry name" value="Enolase_CS"/>
</dbReference>
<dbReference type="OrthoDB" id="1739814at2759"/>
<feature type="binding site" evidence="11">
    <location>
        <position position="393"/>
    </location>
    <ligand>
        <name>substrate</name>
    </ligand>
</feature>
<comment type="catalytic activity">
    <reaction evidence="9">
        <text>(2R)-2-phosphoglycerate = phosphoenolpyruvate + H2O</text>
        <dbReference type="Rhea" id="RHEA:10164"/>
        <dbReference type="ChEBI" id="CHEBI:15377"/>
        <dbReference type="ChEBI" id="CHEBI:58289"/>
        <dbReference type="ChEBI" id="CHEBI:58702"/>
        <dbReference type="EC" id="4.2.1.11"/>
    </reaction>
</comment>
<dbReference type="PROSITE" id="PS00164">
    <property type="entry name" value="ENOLASE"/>
    <property type="match status" value="1"/>
</dbReference>
<feature type="binding site" evidence="12">
    <location>
        <position position="246"/>
    </location>
    <ligand>
        <name>Mg(2+)</name>
        <dbReference type="ChEBI" id="CHEBI:18420"/>
    </ligand>
</feature>
<dbReference type="Proteomes" id="UP000019804">
    <property type="component" value="Unassembled WGS sequence"/>
</dbReference>
<dbReference type="GO" id="GO:0000287">
    <property type="term" value="F:magnesium ion binding"/>
    <property type="evidence" value="ECO:0007669"/>
    <property type="project" value="InterPro"/>
</dbReference>
<dbReference type="NCBIfam" id="TIGR01060">
    <property type="entry name" value="eno"/>
    <property type="match status" value="1"/>
</dbReference>
<feature type="binding site" evidence="11">
    <location>
        <position position="159"/>
    </location>
    <ligand>
        <name>substrate</name>
    </ligand>
</feature>
<evidence type="ECO:0000256" key="6">
    <source>
        <dbReference type="ARBA" id="ARBA00023152"/>
    </source>
</evidence>
<evidence type="ECO:0000256" key="5">
    <source>
        <dbReference type="ARBA" id="ARBA00022842"/>
    </source>
</evidence>
<feature type="domain" description="Enolase N-terminal" evidence="14">
    <location>
        <begin position="2"/>
        <end position="134"/>
    </location>
</feature>
<dbReference type="SUPFAM" id="SSF54826">
    <property type="entry name" value="Enolase N-terminal domain-like"/>
    <property type="match status" value="1"/>
</dbReference>
<evidence type="ECO:0000256" key="1">
    <source>
        <dbReference type="ARBA" id="ARBA00005031"/>
    </source>
</evidence>
<evidence type="ECO:0000259" key="13">
    <source>
        <dbReference type="SMART" id="SM01192"/>
    </source>
</evidence>
<sequence>MIRSIQAAQRLDSRGNPTVQVDVTIDRGTFRALVPSGASTGANEAVELRDEKPSVYGGKGVETAVQKVEQVIAPVLIESGLRVGTDQKKIDALLKDLDGTKNKSNLGANAILGVSMACARAGAASLDIPLYEFLRRESGAQKPYVMPVPFFNVLNGGVHSGNKMAFQETMIAPVGATSITEAVRMGSEVYQQLKKVVVKKFGPAAAGIGDEGGFAPPISQPHEALDLLVQATADCGYSDRVKFAIDPASSEFFRNGKYNLRFKESTSDNRTPKQLMELYHSLLQNYPIILLEDPFAENDWNSWTEFNKECNLELVGDDLLVTNTKYVQEANDKKACDSMLLKINQIGTITEAISAANLAYSFNWSVFVSHRSGETTDDFIADIVTGLRTGHLKSGAPCRGERVAKYNRLMDIETELKAKGETCLYAGTQFRVAHKI</sequence>
<dbReference type="GO" id="GO:0006096">
    <property type="term" value="P:glycolytic process"/>
    <property type="evidence" value="ECO:0007669"/>
    <property type="project" value="UniProtKB-UniPathway"/>
</dbReference>
<dbReference type="EMBL" id="KK088417">
    <property type="protein sequence ID" value="EYE96830.1"/>
    <property type="molecule type" value="Genomic_DNA"/>
</dbReference>
<gene>
    <name evidence="15" type="ORF">EURHEDRAFT_475241</name>
</gene>
<dbReference type="Gene3D" id="3.20.20.120">
    <property type="entry name" value="Enolase-like C-terminal domain"/>
    <property type="match status" value="1"/>
</dbReference>
<evidence type="ECO:0000256" key="2">
    <source>
        <dbReference type="ARBA" id="ARBA00009604"/>
    </source>
</evidence>
<feature type="active site" description="Proton acceptor" evidence="10">
    <location>
        <position position="342"/>
    </location>
</feature>
<feature type="active site" description="Proton donor" evidence="10">
    <location>
        <position position="211"/>
    </location>
</feature>
<dbReference type="PANTHER" id="PTHR11902:SF6">
    <property type="entry name" value="ENOLASE"/>
    <property type="match status" value="1"/>
</dbReference>
<feature type="binding site" evidence="11">
    <location>
        <position position="317"/>
    </location>
    <ligand>
        <name>substrate</name>
    </ligand>
</feature>
<evidence type="ECO:0000256" key="10">
    <source>
        <dbReference type="PIRSR" id="PIRSR001400-1"/>
    </source>
</evidence>
<dbReference type="InterPro" id="IPR000941">
    <property type="entry name" value="Enolase"/>
</dbReference>
<evidence type="ECO:0000256" key="3">
    <source>
        <dbReference type="ARBA" id="ARBA00012058"/>
    </source>
</evidence>
<accession>A0A017SKH9</accession>
<dbReference type="InterPro" id="IPR029017">
    <property type="entry name" value="Enolase-like_N"/>
</dbReference>
<keyword evidence="5 12" id="KW-0460">Magnesium</keyword>
<feature type="binding site" evidence="12">
    <location>
        <position position="317"/>
    </location>
    <ligand>
        <name>Mg(2+)</name>
        <dbReference type="ChEBI" id="CHEBI:18420"/>
    </ligand>
</feature>
<keyword evidence="6" id="KW-0324">Glycolysis</keyword>
<dbReference type="SFLD" id="SFLDF00002">
    <property type="entry name" value="enolase"/>
    <property type="match status" value="1"/>
</dbReference>
<dbReference type="SFLD" id="SFLDS00001">
    <property type="entry name" value="Enolase"/>
    <property type="match status" value="1"/>
</dbReference>
<keyword evidence="12" id="KW-0479">Metal-binding</keyword>
<evidence type="ECO:0000256" key="12">
    <source>
        <dbReference type="PIRSR" id="PIRSR001400-3"/>
    </source>
</evidence>
<proteinExistence type="inferred from homology"/>
<dbReference type="Gene3D" id="3.30.390.10">
    <property type="entry name" value="Enolase-like, N-terminal domain"/>
    <property type="match status" value="1"/>
</dbReference>
<dbReference type="CDD" id="cd03313">
    <property type="entry name" value="enolase"/>
    <property type="match status" value="1"/>
</dbReference>
<dbReference type="GO" id="GO:0004634">
    <property type="term" value="F:phosphopyruvate hydratase activity"/>
    <property type="evidence" value="ECO:0007669"/>
    <property type="project" value="UniProtKB-EC"/>
</dbReference>
<protein>
    <recommendedName>
        <fullName evidence="4">Enolase</fullName>
        <ecNumber evidence="3">4.2.1.11</ecNumber>
    </recommendedName>
    <alternativeName>
        <fullName evidence="8">2-phosphoglycerate dehydratase</fullName>
    </alternativeName>
</protein>
<dbReference type="InterPro" id="IPR020811">
    <property type="entry name" value="Enolase_N"/>
</dbReference>
<evidence type="ECO:0000256" key="7">
    <source>
        <dbReference type="ARBA" id="ARBA00023239"/>
    </source>
</evidence>
<dbReference type="SUPFAM" id="SSF51604">
    <property type="entry name" value="Enolase C-terminal domain-like"/>
    <property type="match status" value="1"/>
</dbReference>
<dbReference type="Pfam" id="PF03952">
    <property type="entry name" value="Enolase_N"/>
    <property type="match status" value="1"/>
</dbReference>
<comment type="pathway">
    <text evidence="1">Carbohydrate degradation; glycolysis; pyruvate from D-glyceraldehyde 3-phosphate: step 4/5.</text>
</comment>
<dbReference type="PRINTS" id="PR00148">
    <property type="entry name" value="ENOLASE"/>
</dbReference>
<dbReference type="UniPathway" id="UPA00109">
    <property type="reaction ID" value="UER00187"/>
</dbReference>
<dbReference type="InterPro" id="IPR020810">
    <property type="entry name" value="Enolase_C"/>
</dbReference>
<dbReference type="SMART" id="SM01192">
    <property type="entry name" value="Enolase_C"/>
    <property type="match status" value="1"/>
</dbReference>
<feature type="binding site" evidence="12">
    <location>
        <position position="292"/>
    </location>
    <ligand>
        <name>Mg(2+)</name>
        <dbReference type="ChEBI" id="CHEBI:18420"/>
    </ligand>
</feature>
<dbReference type="STRING" id="1388766.A0A017SKH9"/>
<dbReference type="Pfam" id="PF00113">
    <property type="entry name" value="Enolase_C"/>
    <property type="match status" value="1"/>
</dbReference>
<dbReference type="PIRSF" id="PIRSF001400">
    <property type="entry name" value="Enolase"/>
    <property type="match status" value="1"/>
</dbReference>
<comment type="cofactor">
    <cofactor evidence="12">
        <name>Mg(2+)</name>
        <dbReference type="ChEBI" id="CHEBI:18420"/>
    </cofactor>
    <text evidence="12">Mg(2+) is required for catalysis and for stabilizing the dimer.</text>
</comment>
<dbReference type="RefSeq" id="XP_040640518.1">
    <property type="nucleotide sequence ID" value="XM_040785403.1"/>
</dbReference>
<evidence type="ECO:0000256" key="4">
    <source>
        <dbReference type="ARBA" id="ARBA00017068"/>
    </source>
</evidence>
<dbReference type="HAMAP" id="MF_00318">
    <property type="entry name" value="Enolase"/>
    <property type="match status" value="1"/>
</dbReference>
<feature type="binding site" evidence="11">
    <location>
        <begin position="369"/>
        <end position="372"/>
    </location>
    <ligand>
        <name>substrate</name>
    </ligand>
</feature>
<reference evidence="16" key="1">
    <citation type="journal article" date="2014" name="Nat. Commun.">
        <title>Genomic adaptations of the halophilic Dead Sea filamentous fungus Eurotium rubrum.</title>
        <authorList>
            <person name="Kis-Papo T."/>
            <person name="Weig A.R."/>
            <person name="Riley R."/>
            <person name="Persoh D."/>
            <person name="Salamov A."/>
            <person name="Sun H."/>
            <person name="Lipzen A."/>
            <person name="Wasser S.P."/>
            <person name="Rambold G."/>
            <person name="Grigoriev I.V."/>
            <person name="Nevo E."/>
        </authorList>
    </citation>
    <scope>NUCLEOTIDE SEQUENCE [LARGE SCALE GENOMIC DNA]</scope>
    <source>
        <strain evidence="16">CBS 135680</strain>
    </source>
</reference>
<feature type="domain" description="Enolase C-terminal TIM barrel" evidence="13">
    <location>
        <begin position="143"/>
        <end position="433"/>
    </location>
</feature>
<evidence type="ECO:0000256" key="9">
    <source>
        <dbReference type="ARBA" id="ARBA00048333"/>
    </source>
</evidence>
<dbReference type="SMART" id="SM01193">
    <property type="entry name" value="Enolase_N"/>
    <property type="match status" value="1"/>
</dbReference>
<dbReference type="EC" id="4.2.1.11" evidence="3"/>